<dbReference type="PANTHER" id="PTHR10199:SF100">
    <property type="entry name" value="THROMBOSPONDIN, ISOFORM A"/>
    <property type="match status" value="1"/>
</dbReference>
<evidence type="ECO:0000256" key="5">
    <source>
        <dbReference type="SAM" id="SignalP"/>
    </source>
</evidence>
<evidence type="ECO:0000256" key="1">
    <source>
        <dbReference type="ARBA" id="ARBA00022729"/>
    </source>
</evidence>
<name>A0A1F5NT75_9BACT</name>
<evidence type="ECO:0000256" key="3">
    <source>
        <dbReference type="SAM" id="MobiDB-lite"/>
    </source>
</evidence>
<dbReference type="PANTHER" id="PTHR10199">
    <property type="entry name" value="THROMBOSPONDIN"/>
    <property type="match status" value="1"/>
</dbReference>
<reference evidence="6 7" key="1">
    <citation type="journal article" date="2016" name="Nat. Commun.">
        <title>Thousands of microbial genomes shed light on interconnected biogeochemical processes in an aquifer system.</title>
        <authorList>
            <person name="Anantharaman K."/>
            <person name="Brown C.T."/>
            <person name="Hug L.A."/>
            <person name="Sharon I."/>
            <person name="Castelle C.J."/>
            <person name="Probst A.J."/>
            <person name="Thomas B.C."/>
            <person name="Singh A."/>
            <person name="Wilkins M.J."/>
            <person name="Karaoz U."/>
            <person name="Brodie E.L."/>
            <person name="Williams K.H."/>
            <person name="Hubbard S.S."/>
            <person name="Banfield J.F."/>
        </authorList>
    </citation>
    <scope>NUCLEOTIDE SEQUENCE [LARGE SCALE GENOMIC DNA]</scope>
</reference>
<feature type="signal peptide" evidence="5">
    <location>
        <begin position="1"/>
        <end position="20"/>
    </location>
</feature>
<keyword evidence="4" id="KW-1133">Transmembrane helix</keyword>
<proteinExistence type="predicted"/>
<dbReference type="InterPro" id="IPR028974">
    <property type="entry name" value="TSP_type-3_rpt"/>
</dbReference>
<keyword evidence="4" id="KW-0812">Transmembrane</keyword>
<evidence type="ECO:0000256" key="2">
    <source>
        <dbReference type="ARBA" id="ARBA00022837"/>
    </source>
</evidence>
<protein>
    <submittedName>
        <fullName evidence="6">Uncharacterized protein</fullName>
    </submittedName>
</protein>
<evidence type="ECO:0000313" key="6">
    <source>
        <dbReference type="EMBL" id="OGE80742.1"/>
    </source>
</evidence>
<dbReference type="Gene3D" id="4.10.1080.10">
    <property type="entry name" value="TSP type-3 repeat"/>
    <property type="match status" value="1"/>
</dbReference>
<feature type="chain" id="PRO_5009520188" evidence="5">
    <location>
        <begin position="21"/>
        <end position="377"/>
    </location>
</feature>
<dbReference type="Pfam" id="PF02412">
    <property type="entry name" value="TSP_3"/>
    <property type="match status" value="3"/>
</dbReference>
<keyword evidence="2" id="KW-0106">Calcium</keyword>
<dbReference type="InterPro" id="IPR003367">
    <property type="entry name" value="Thrombospondin_3-like_rpt"/>
</dbReference>
<feature type="compositionally biased region" description="Polar residues" evidence="3">
    <location>
        <begin position="311"/>
        <end position="325"/>
    </location>
</feature>
<feature type="region of interest" description="Disordered" evidence="3">
    <location>
        <begin position="311"/>
        <end position="333"/>
    </location>
</feature>
<dbReference type="GO" id="GO:0005509">
    <property type="term" value="F:calcium ion binding"/>
    <property type="evidence" value="ECO:0007669"/>
    <property type="project" value="InterPro"/>
</dbReference>
<evidence type="ECO:0000256" key="4">
    <source>
        <dbReference type="SAM" id="Phobius"/>
    </source>
</evidence>
<gene>
    <name evidence="6" type="ORF">A2720_04240</name>
</gene>
<comment type="caution">
    <text evidence="6">The sequence shown here is derived from an EMBL/GenBank/DDBJ whole genome shotgun (WGS) entry which is preliminary data.</text>
</comment>
<dbReference type="Proteomes" id="UP000178892">
    <property type="component" value="Unassembled WGS sequence"/>
</dbReference>
<accession>A0A1F5NT75</accession>
<dbReference type="GO" id="GO:0007155">
    <property type="term" value="P:cell adhesion"/>
    <property type="evidence" value="ECO:0007669"/>
    <property type="project" value="InterPro"/>
</dbReference>
<dbReference type="SUPFAM" id="SSF103647">
    <property type="entry name" value="TSP type-3 repeat"/>
    <property type="match status" value="1"/>
</dbReference>
<dbReference type="AlphaFoldDB" id="A0A1F5NT75"/>
<dbReference type="EMBL" id="MFEL01000018">
    <property type="protein sequence ID" value="OGE80742.1"/>
    <property type="molecule type" value="Genomic_DNA"/>
</dbReference>
<keyword evidence="1 5" id="KW-0732">Signal</keyword>
<feature type="transmembrane region" description="Helical" evidence="4">
    <location>
        <begin position="348"/>
        <end position="369"/>
    </location>
</feature>
<sequence>MPSKIFVIITSLVFGQLASAASPEISAFRQFKDVDQLPISVPTVVEVPFDQEFVERFDFAVLDKSTDAFQPYYFKQKTLTNQIVFTVSSDNNSNTSSMVDGNFQTYTEFLLPAEGPGSAQIMINSQSPITSSSLSALLDNYVALPNTVEIQTFDSNAGYKTVLAKTSMLVETVRFPKTSASQWFINFTYSQPLRIAELRLAQENAVQVKADALRFLAQPNREYQIYFDSDRWVSMTVGESANLTSDQDVLKIGSLFSQRNQFFVRADIDGDNIPDVNDNCVSEANTDQADINANGRGDACDDFDRDGLINSQDNCPDQPNNGQQDTDSDKIGDACDNEESRLTERLPWLPWLGIGFAAIVLIVMFVTALKSGIKGPE</sequence>
<organism evidence="6 7">
    <name type="scientific">Candidatus Doudnabacteria bacterium RIFCSPHIGHO2_01_FULL_46_24</name>
    <dbReference type="NCBI Taxonomy" id="1817825"/>
    <lineage>
        <taxon>Bacteria</taxon>
        <taxon>Candidatus Doudnaibacteriota</taxon>
    </lineage>
</organism>
<keyword evidence="4" id="KW-0472">Membrane</keyword>
<evidence type="ECO:0000313" key="7">
    <source>
        <dbReference type="Proteomes" id="UP000178892"/>
    </source>
</evidence>